<dbReference type="GO" id="GO:0008010">
    <property type="term" value="F:structural constituent of chitin-based larval cuticle"/>
    <property type="evidence" value="ECO:0007669"/>
    <property type="project" value="TreeGrafter"/>
</dbReference>
<evidence type="ECO:0000256" key="4">
    <source>
        <dbReference type="SAM" id="SignalP"/>
    </source>
</evidence>
<feature type="signal peptide" evidence="4">
    <location>
        <begin position="1"/>
        <end position="16"/>
    </location>
</feature>
<keyword evidence="1 2" id="KW-0193">Cuticle</keyword>
<feature type="region of interest" description="Disordered" evidence="3">
    <location>
        <begin position="23"/>
        <end position="177"/>
    </location>
</feature>
<dbReference type="InterPro" id="IPR050468">
    <property type="entry name" value="Cuticle_Struct_Prot"/>
</dbReference>
<keyword evidence="4" id="KW-0732">Signal</keyword>
<dbReference type="AlphaFoldDB" id="A0A2S1ZS71"/>
<dbReference type="OrthoDB" id="6368834at2759"/>
<reference evidence="5" key="1">
    <citation type="submission" date="2017-09" db="EMBL/GenBank/DDBJ databases">
        <authorList>
            <person name="Ehlers B."/>
            <person name="Leendertz F.H."/>
        </authorList>
    </citation>
    <scope>NUCLEOTIDE SEQUENCE</scope>
    <source>
        <strain evidence="5">NlugCpr8</strain>
    </source>
</reference>
<feature type="compositionally biased region" description="Pro residues" evidence="3">
    <location>
        <begin position="98"/>
        <end position="111"/>
    </location>
</feature>
<evidence type="ECO:0000256" key="3">
    <source>
        <dbReference type="SAM" id="MobiDB-lite"/>
    </source>
</evidence>
<dbReference type="EMBL" id="MF942781">
    <property type="protein sequence ID" value="AWK28304.1"/>
    <property type="molecule type" value="mRNA"/>
</dbReference>
<dbReference type="PANTHER" id="PTHR10380">
    <property type="entry name" value="CUTICLE PROTEIN"/>
    <property type="match status" value="1"/>
</dbReference>
<dbReference type="PROSITE" id="PS51155">
    <property type="entry name" value="CHIT_BIND_RR_2"/>
    <property type="match status" value="1"/>
</dbReference>
<feature type="chain" id="PRO_5015509069" evidence="4">
    <location>
        <begin position="17"/>
        <end position="231"/>
    </location>
</feature>
<dbReference type="PRINTS" id="PR01217">
    <property type="entry name" value="PRICHEXTENSN"/>
</dbReference>
<proteinExistence type="evidence at transcript level"/>
<evidence type="ECO:0000313" key="5">
    <source>
        <dbReference type="EMBL" id="AWK28304.1"/>
    </source>
</evidence>
<feature type="compositionally biased region" description="Pro residues" evidence="3">
    <location>
        <begin position="23"/>
        <end position="91"/>
    </location>
</feature>
<dbReference type="PANTHER" id="PTHR10380:SF173">
    <property type="entry name" value="CUTICULAR PROTEIN 47EF, ISOFORM C-RELATED"/>
    <property type="match status" value="1"/>
</dbReference>
<organism evidence="5">
    <name type="scientific">Nilaparvata lugens</name>
    <name type="common">Brown planthopper</name>
    <dbReference type="NCBI Taxonomy" id="108931"/>
    <lineage>
        <taxon>Eukaryota</taxon>
        <taxon>Metazoa</taxon>
        <taxon>Ecdysozoa</taxon>
        <taxon>Arthropoda</taxon>
        <taxon>Hexapoda</taxon>
        <taxon>Insecta</taxon>
        <taxon>Pterygota</taxon>
        <taxon>Neoptera</taxon>
        <taxon>Paraneoptera</taxon>
        <taxon>Hemiptera</taxon>
        <taxon>Auchenorrhyncha</taxon>
        <taxon>Fulgoroidea</taxon>
        <taxon>Delphacidae</taxon>
        <taxon>Delphacinae</taxon>
        <taxon>Nilaparvata</taxon>
    </lineage>
</organism>
<dbReference type="Pfam" id="PF00379">
    <property type="entry name" value="Chitin_bind_4"/>
    <property type="match status" value="1"/>
</dbReference>
<feature type="compositionally biased region" description="Low complexity" evidence="3">
    <location>
        <begin position="112"/>
        <end position="131"/>
    </location>
</feature>
<accession>A0A2S1ZS71</accession>
<name>A0A2S1ZS71_NILLU</name>
<dbReference type="InterPro" id="IPR000618">
    <property type="entry name" value="Insect_cuticle"/>
</dbReference>
<dbReference type="PROSITE" id="PS00233">
    <property type="entry name" value="CHIT_BIND_RR_1"/>
    <property type="match status" value="1"/>
</dbReference>
<feature type="compositionally biased region" description="Polar residues" evidence="3">
    <location>
        <begin position="153"/>
        <end position="177"/>
    </location>
</feature>
<evidence type="ECO:0000256" key="1">
    <source>
        <dbReference type="ARBA" id="ARBA00022460"/>
    </source>
</evidence>
<reference evidence="5" key="2">
    <citation type="journal article" date="2018" name="Proc. Natl. Acad. Sci. U.S.A.">
        <title>A comprehensive omics analysis and functional survey of cuticular proteins in the brown planthopper.</title>
        <authorList>
            <person name="Pan P.L."/>
            <person name="Ye Y.X."/>
            <person name="Lou Y.H."/>
            <person name="Lu J.B."/>
            <person name="Cheng C."/>
            <person name="Shen Y."/>
            <person name="Moussian B."/>
            <person name="Zhang C.X."/>
        </authorList>
    </citation>
    <scope>NUCLEOTIDE SEQUENCE</scope>
    <source>
        <strain evidence="5">NlugCpr8</strain>
    </source>
</reference>
<protein>
    <submittedName>
        <fullName evidence="5">Cuticular protein</fullName>
    </submittedName>
</protein>
<evidence type="ECO:0000256" key="2">
    <source>
        <dbReference type="PROSITE-ProRule" id="PRU00497"/>
    </source>
</evidence>
<dbReference type="InterPro" id="IPR031311">
    <property type="entry name" value="CHIT_BIND_RR_consensus"/>
</dbReference>
<sequence>MFGFLIIASTIALVHGQYLPSEYGPPPGGLYTSPAPPAPVYSAPAPPPPPPPPPAPAPVYSAPAPPPPPPQPPAPAPVYSAPAPPPPPHTPAPVYSAPAPPPPPPPPPAPAPVYSAPAPTYAAPAPTYSAPEQGAGPSPTEGSELKGNEIVLPQNTKLDIRDNNGQYSHGFSDNQGTSISEQGSLISTNEGWEYVLVKKGSYAYTSPEGKRITVNYIADQNGYRVLGEDVQ</sequence>
<dbReference type="GO" id="GO:0062129">
    <property type="term" value="C:chitin-based extracellular matrix"/>
    <property type="evidence" value="ECO:0007669"/>
    <property type="project" value="TreeGrafter"/>
</dbReference>